<dbReference type="EMBL" id="JARAKH010000026">
    <property type="protein sequence ID" value="KAK8390037.1"/>
    <property type="molecule type" value="Genomic_DNA"/>
</dbReference>
<sequence>MIERNTAASLKGVVQCLLVPSPPSIKETSPWETPLETDTLASSHLPLPEHEKM</sequence>
<evidence type="ECO:0000313" key="3">
    <source>
        <dbReference type="Proteomes" id="UP001487740"/>
    </source>
</evidence>
<accession>A0AAW0TTY7</accession>
<protein>
    <submittedName>
        <fullName evidence="2">Uncharacterized protein</fullName>
    </submittedName>
</protein>
<comment type="caution">
    <text evidence="2">The sequence shown here is derived from an EMBL/GenBank/DDBJ whole genome shotgun (WGS) entry which is preliminary data.</text>
</comment>
<dbReference type="AlphaFoldDB" id="A0AAW0TTY7"/>
<evidence type="ECO:0000256" key="1">
    <source>
        <dbReference type="SAM" id="MobiDB-lite"/>
    </source>
</evidence>
<evidence type="ECO:0000313" key="2">
    <source>
        <dbReference type="EMBL" id="KAK8390037.1"/>
    </source>
</evidence>
<keyword evidence="3" id="KW-1185">Reference proteome</keyword>
<gene>
    <name evidence="2" type="ORF">O3P69_012925</name>
</gene>
<feature type="region of interest" description="Disordered" evidence="1">
    <location>
        <begin position="20"/>
        <end position="53"/>
    </location>
</feature>
<dbReference type="Proteomes" id="UP001487740">
    <property type="component" value="Unassembled WGS sequence"/>
</dbReference>
<organism evidence="2 3">
    <name type="scientific">Scylla paramamosain</name>
    <name type="common">Mud crab</name>
    <dbReference type="NCBI Taxonomy" id="85552"/>
    <lineage>
        <taxon>Eukaryota</taxon>
        <taxon>Metazoa</taxon>
        <taxon>Ecdysozoa</taxon>
        <taxon>Arthropoda</taxon>
        <taxon>Crustacea</taxon>
        <taxon>Multicrustacea</taxon>
        <taxon>Malacostraca</taxon>
        <taxon>Eumalacostraca</taxon>
        <taxon>Eucarida</taxon>
        <taxon>Decapoda</taxon>
        <taxon>Pleocyemata</taxon>
        <taxon>Brachyura</taxon>
        <taxon>Eubrachyura</taxon>
        <taxon>Portunoidea</taxon>
        <taxon>Portunidae</taxon>
        <taxon>Portuninae</taxon>
        <taxon>Scylla</taxon>
    </lineage>
</organism>
<name>A0AAW0TTY7_SCYPA</name>
<reference evidence="2 3" key="1">
    <citation type="submission" date="2023-03" db="EMBL/GenBank/DDBJ databases">
        <title>High-quality genome of Scylla paramamosain provides insights in environmental adaptation.</title>
        <authorList>
            <person name="Zhang L."/>
        </authorList>
    </citation>
    <scope>NUCLEOTIDE SEQUENCE [LARGE SCALE GENOMIC DNA]</scope>
    <source>
        <strain evidence="2">LZ_2023a</strain>
        <tissue evidence="2">Muscle</tissue>
    </source>
</reference>
<proteinExistence type="predicted"/>